<dbReference type="VEuPathDB" id="FungiDB:MYCFIDRAFT_208541"/>
<dbReference type="HOGENOM" id="CLU_2198102_0_0_1"/>
<organism evidence="2 3">
    <name type="scientific">Pseudocercospora fijiensis (strain CIRAD86)</name>
    <name type="common">Black leaf streak disease fungus</name>
    <name type="synonym">Mycosphaerella fijiensis</name>
    <dbReference type="NCBI Taxonomy" id="383855"/>
    <lineage>
        <taxon>Eukaryota</taxon>
        <taxon>Fungi</taxon>
        <taxon>Dikarya</taxon>
        <taxon>Ascomycota</taxon>
        <taxon>Pezizomycotina</taxon>
        <taxon>Dothideomycetes</taxon>
        <taxon>Dothideomycetidae</taxon>
        <taxon>Mycosphaerellales</taxon>
        <taxon>Mycosphaerellaceae</taxon>
        <taxon>Pseudocercospora</taxon>
    </lineage>
</organism>
<protein>
    <submittedName>
        <fullName evidence="2">Uncharacterized protein</fullName>
    </submittedName>
</protein>
<dbReference type="AlphaFoldDB" id="M3A6R2"/>
<feature type="region of interest" description="Disordered" evidence="1">
    <location>
        <begin position="1"/>
        <end position="72"/>
    </location>
</feature>
<name>M3A6R2_PSEFD</name>
<dbReference type="Proteomes" id="UP000016932">
    <property type="component" value="Unassembled WGS sequence"/>
</dbReference>
<evidence type="ECO:0000313" key="2">
    <source>
        <dbReference type="EMBL" id="EME80286.1"/>
    </source>
</evidence>
<keyword evidence="3" id="KW-1185">Reference proteome</keyword>
<accession>M3A6R2</accession>
<dbReference type="EMBL" id="KB446561">
    <property type="protein sequence ID" value="EME80286.1"/>
    <property type="molecule type" value="Genomic_DNA"/>
</dbReference>
<feature type="compositionally biased region" description="Low complexity" evidence="1">
    <location>
        <begin position="35"/>
        <end position="72"/>
    </location>
</feature>
<reference evidence="2 3" key="1">
    <citation type="journal article" date="2012" name="PLoS Pathog.">
        <title>Diverse lifestyles and strategies of plant pathogenesis encoded in the genomes of eighteen Dothideomycetes fungi.</title>
        <authorList>
            <person name="Ohm R.A."/>
            <person name="Feau N."/>
            <person name="Henrissat B."/>
            <person name="Schoch C.L."/>
            <person name="Horwitz B.A."/>
            <person name="Barry K.W."/>
            <person name="Condon B.J."/>
            <person name="Copeland A.C."/>
            <person name="Dhillon B."/>
            <person name="Glaser F."/>
            <person name="Hesse C.N."/>
            <person name="Kosti I."/>
            <person name="LaButti K."/>
            <person name="Lindquist E.A."/>
            <person name="Lucas S."/>
            <person name="Salamov A.A."/>
            <person name="Bradshaw R.E."/>
            <person name="Ciuffetti L."/>
            <person name="Hamelin R.C."/>
            <person name="Kema G.H.J."/>
            <person name="Lawrence C."/>
            <person name="Scott J.A."/>
            <person name="Spatafora J.W."/>
            <person name="Turgeon B.G."/>
            <person name="de Wit P.J.G.M."/>
            <person name="Zhong S."/>
            <person name="Goodwin S.B."/>
            <person name="Grigoriev I.V."/>
        </authorList>
    </citation>
    <scope>NUCLEOTIDE SEQUENCE [LARGE SCALE GENOMIC DNA]</scope>
    <source>
        <strain evidence="2 3">CIRAD86</strain>
    </source>
</reference>
<dbReference type="RefSeq" id="XP_007929275.1">
    <property type="nucleotide sequence ID" value="XM_007931084.1"/>
</dbReference>
<gene>
    <name evidence="2" type="ORF">MYCFIDRAFT_208541</name>
</gene>
<evidence type="ECO:0000256" key="1">
    <source>
        <dbReference type="SAM" id="MobiDB-lite"/>
    </source>
</evidence>
<evidence type="ECO:0000313" key="3">
    <source>
        <dbReference type="Proteomes" id="UP000016932"/>
    </source>
</evidence>
<sequence>MLTAPLFPSRQDAAEQHATNARAAETMQDLKDQCAASHASGASSGPASTGATKGLSPAPLGGSSSGPGDSLASNLLRATNALDCANPLGGGSGGGDISYLKALATRKH</sequence>
<proteinExistence type="predicted"/>
<dbReference type="GeneID" id="19336687"/>
<dbReference type="KEGG" id="pfj:MYCFIDRAFT_208541"/>